<dbReference type="EMBL" id="FQVQ01000014">
    <property type="protein sequence ID" value="SHF63181.1"/>
    <property type="molecule type" value="Genomic_DNA"/>
</dbReference>
<dbReference type="Pfam" id="PF07700">
    <property type="entry name" value="HNOB"/>
    <property type="match status" value="1"/>
</dbReference>
<dbReference type="Gene3D" id="3.90.1520.10">
    <property type="entry name" value="H-NOX domain"/>
    <property type="match status" value="1"/>
</dbReference>
<dbReference type="PANTHER" id="PTHR45655">
    <property type="entry name" value="GUANYLATE CYCLASE SOLUBLE SUBUNIT BETA-2"/>
    <property type="match status" value="1"/>
</dbReference>
<dbReference type="STRING" id="1124188.SAMN05444377_11435"/>
<dbReference type="Proteomes" id="UP000184147">
    <property type="component" value="Unassembled WGS sequence"/>
</dbReference>
<dbReference type="InterPro" id="IPR024096">
    <property type="entry name" value="NO_sig/Golgi_transp_ligand-bd"/>
</dbReference>
<dbReference type="GO" id="GO:0020037">
    <property type="term" value="F:heme binding"/>
    <property type="evidence" value="ECO:0007669"/>
    <property type="project" value="InterPro"/>
</dbReference>
<dbReference type="InterPro" id="IPR038158">
    <property type="entry name" value="H-NOX_domain_sf"/>
</dbReference>
<sequence length="181" mass="20659">MHGVVNQAIEGLISQRFGTEAWEEIRIASQCADTTFYNNHNYSDTVTYALVVNASKILDMDIQTLLFEFGKYWVLTIAAEKYAALLHSAGKGLREFLVNLPNFHSRVMLYYPEITPPEFKVLEVSDTTLELQYFSKRPGLHPFVSGILEGLSTFFETPATIELMDTSMEDEYHKSVFSLHF</sequence>
<evidence type="ECO:0000313" key="2">
    <source>
        <dbReference type="EMBL" id="SHF63181.1"/>
    </source>
</evidence>
<dbReference type="RefSeq" id="WP_073364416.1">
    <property type="nucleotide sequence ID" value="NZ_FQVQ01000014.1"/>
</dbReference>
<gene>
    <name evidence="2" type="ORF">SAMN05444377_11435</name>
</gene>
<evidence type="ECO:0000259" key="1">
    <source>
        <dbReference type="Pfam" id="PF07700"/>
    </source>
</evidence>
<feature type="domain" description="Heme NO-binding" evidence="1">
    <location>
        <begin position="2"/>
        <end position="162"/>
    </location>
</feature>
<dbReference type="OrthoDB" id="981203at2"/>
<keyword evidence="3" id="KW-1185">Reference proteome</keyword>
<dbReference type="AlphaFoldDB" id="A0A1M5D8C1"/>
<name>A0A1M5D8C1_9FLAO</name>
<protein>
    <submittedName>
        <fullName evidence="2">Haem-NO-binding</fullName>
    </submittedName>
</protein>
<dbReference type="InterPro" id="IPR011644">
    <property type="entry name" value="Heme_NO-bd"/>
</dbReference>
<accession>A0A1M5D8C1</accession>
<reference evidence="2 3" key="1">
    <citation type="submission" date="2016-11" db="EMBL/GenBank/DDBJ databases">
        <authorList>
            <person name="Jaros S."/>
            <person name="Januszkiewicz K."/>
            <person name="Wedrychowicz H."/>
        </authorList>
    </citation>
    <scope>NUCLEOTIDE SEQUENCE [LARGE SCALE GENOMIC DNA]</scope>
    <source>
        <strain evidence="2 3">DSM 25660</strain>
    </source>
</reference>
<dbReference type="SUPFAM" id="SSF111126">
    <property type="entry name" value="Ligand-binding domain in the NO signalling and Golgi transport"/>
    <property type="match status" value="1"/>
</dbReference>
<dbReference type="PANTHER" id="PTHR45655:SF13">
    <property type="entry name" value="SOLUBLE GUANYLATE CYCLASE GCY-32-RELATED"/>
    <property type="match status" value="1"/>
</dbReference>
<proteinExistence type="predicted"/>
<evidence type="ECO:0000313" key="3">
    <source>
        <dbReference type="Proteomes" id="UP000184147"/>
    </source>
</evidence>
<organism evidence="2 3">
    <name type="scientific">Flavobacterium fontis</name>
    <dbReference type="NCBI Taxonomy" id="1124188"/>
    <lineage>
        <taxon>Bacteria</taxon>
        <taxon>Pseudomonadati</taxon>
        <taxon>Bacteroidota</taxon>
        <taxon>Flavobacteriia</taxon>
        <taxon>Flavobacteriales</taxon>
        <taxon>Flavobacteriaceae</taxon>
        <taxon>Flavobacterium</taxon>
    </lineage>
</organism>